<reference evidence="6 7" key="1">
    <citation type="submission" date="2019-08" db="EMBL/GenBank/DDBJ databases">
        <title>Complete genome sequence of Candidatus Uab amorphum.</title>
        <authorList>
            <person name="Shiratori T."/>
            <person name="Suzuki S."/>
            <person name="Kakizawa Y."/>
            <person name="Ishida K."/>
        </authorList>
    </citation>
    <scope>NUCLEOTIDE SEQUENCE [LARGE SCALE GENOMIC DNA]</scope>
    <source>
        <strain evidence="6 7">SRT547</strain>
    </source>
</reference>
<name>A0A5S9F0Y2_UABAM</name>
<dbReference type="SUPFAM" id="SSF46955">
    <property type="entry name" value="Putative DNA-binding domain"/>
    <property type="match status" value="1"/>
</dbReference>
<evidence type="ECO:0000256" key="4">
    <source>
        <dbReference type="ARBA" id="ARBA00023163"/>
    </source>
</evidence>
<dbReference type="InterPro" id="IPR047057">
    <property type="entry name" value="MerR_fam"/>
</dbReference>
<gene>
    <name evidence="6" type="ORF">UABAM_00428</name>
</gene>
<proteinExistence type="predicted"/>
<dbReference type="InterPro" id="IPR009061">
    <property type="entry name" value="DNA-bd_dom_put_sf"/>
</dbReference>
<keyword evidence="4" id="KW-0804">Transcription</keyword>
<dbReference type="GO" id="GO:0003677">
    <property type="term" value="F:DNA binding"/>
    <property type="evidence" value="ECO:0007669"/>
    <property type="project" value="UniProtKB-KW"/>
</dbReference>
<organism evidence="6 7">
    <name type="scientific">Uabimicrobium amorphum</name>
    <dbReference type="NCBI Taxonomy" id="2596890"/>
    <lineage>
        <taxon>Bacteria</taxon>
        <taxon>Pseudomonadati</taxon>
        <taxon>Planctomycetota</taxon>
        <taxon>Candidatus Uabimicrobiia</taxon>
        <taxon>Candidatus Uabimicrobiales</taxon>
        <taxon>Candidatus Uabimicrobiaceae</taxon>
        <taxon>Candidatus Uabimicrobium</taxon>
    </lineage>
</organism>
<keyword evidence="3" id="KW-0238">DNA-binding</keyword>
<evidence type="ECO:0000313" key="6">
    <source>
        <dbReference type="EMBL" id="BBM82085.1"/>
    </source>
</evidence>
<evidence type="ECO:0000259" key="5">
    <source>
        <dbReference type="PROSITE" id="PS50937"/>
    </source>
</evidence>
<dbReference type="KEGG" id="uam:UABAM_00428"/>
<accession>A0A5S9F0Y2</accession>
<dbReference type="PANTHER" id="PTHR30204:SF69">
    <property type="entry name" value="MERR-FAMILY TRANSCRIPTIONAL REGULATOR"/>
    <property type="match status" value="1"/>
</dbReference>
<sequence>MYNIQTLADLSGFTRRTIRYYIQKQLLPPPQGDSSRGAFYTDEHLKVLKDIEKWSKQGIPLLQIKNILNGKALVTDTDTNTLVQTTRWERFQVAEFIEIHFREKALDAADLKKIENFILDLVQSKKGDG</sequence>
<dbReference type="SMART" id="SM00422">
    <property type="entry name" value="HTH_MERR"/>
    <property type="match status" value="1"/>
</dbReference>
<dbReference type="Pfam" id="PF13411">
    <property type="entry name" value="MerR_1"/>
    <property type="match status" value="1"/>
</dbReference>
<keyword evidence="1" id="KW-0678">Repressor</keyword>
<keyword evidence="7" id="KW-1185">Reference proteome</keyword>
<dbReference type="Gene3D" id="1.10.1660.10">
    <property type="match status" value="1"/>
</dbReference>
<keyword evidence="2" id="KW-0805">Transcription regulation</keyword>
<dbReference type="GO" id="GO:0003700">
    <property type="term" value="F:DNA-binding transcription factor activity"/>
    <property type="evidence" value="ECO:0007669"/>
    <property type="project" value="InterPro"/>
</dbReference>
<dbReference type="CDD" id="cd00592">
    <property type="entry name" value="HTH_MerR-like"/>
    <property type="match status" value="1"/>
</dbReference>
<protein>
    <submittedName>
        <fullName evidence="6">MerR family transcriptional regulator</fullName>
    </submittedName>
</protein>
<evidence type="ECO:0000313" key="7">
    <source>
        <dbReference type="Proteomes" id="UP000326354"/>
    </source>
</evidence>
<feature type="domain" description="HTH merR-type" evidence="5">
    <location>
        <begin position="1"/>
        <end position="70"/>
    </location>
</feature>
<evidence type="ECO:0000256" key="2">
    <source>
        <dbReference type="ARBA" id="ARBA00023015"/>
    </source>
</evidence>
<dbReference type="RefSeq" id="WP_173013085.1">
    <property type="nucleotide sequence ID" value="NZ_AP019860.1"/>
</dbReference>
<dbReference type="InterPro" id="IPR000551">
    <property type="entry name" value="MerR-type_HTH_dom"/>
</dbReference>
<dbReference type="EMBL" id="AP019860">
    <property type="protein sequence ID" value="BBM82085.1"/>
    <property type="molecule type" value="Genomic_DNA"/>
</dbReference>
<dbReference type="PROSITE" id="PS50937">
    <property type="entry name" value="HTH_MERR_2"/>
    <property type="match status" value="1"/>
</dbReference>
<dbReference type="PANTHER" id="PTHR30204">
    <property type="entry name" value="REDOX-CYCLING DRUG-SENSING TRANSCRIPTIONAL ACTIVATOR SOXR"/>
    <property type="match status" value="1"/>
</dbReference>
<dbReference type="AlphaFoldDB" id="A0A5S9F0Y2"/>
<evidence type="ECO:0000256" key="3">
    <source>
        <dbReference type="ARBA" id="ARBA00023125"/>
    </source>
</evidence>
<evidence type="ECO:0000256" key="1">
    <source>
        <dbReference type="ARBA" id="ARBA00022491"/>
    </source>
</evidence>
<dbReference type="Proteomes" id="UP000326354">
    <property type="component" value="Chromosome"/>
</dbReference>